<comment type="cofactor">
    <cofactor evidence="8">
        <name>Zn(2+)</name>
        <dbReference type="ChEBI" id="CHEBI:29105"/>
    </cofactor>
</comment>
<dbReference type="InterPro" id="IPR027268">
    <property type="entry name" value="Peptidase_M4/M1_CTD_sf"/>
</dbReference>
<dbReference type="EMBL" id="JMPJ01000025">
    <property type="protein sequence ID" value="KFC84786.1"/>
    <property type="molecule type" value="Genomic_DNA"/>
</dbReference>
<evidence type="ECO:0000259" key="11">
    <source>
        <dbReference type="Pfam" id="PF16485"/>
    </source>
</evidence>
<keyword evidence="4 8" id="KW-0378">Hydrolase</keyword>
<dbReference type="MEROPS" id="M04.025"/>
<protein>
    <recommendedName>
        <fullName evidence="8">Neutral metalloproteinase</fullName>
        <ecNumber evidence="8">3.4.24.-</ecNumber>
    </recommendedName>
</protein>
<dbReference type="GO" id="GO:0006508">
    <property type="term" value="P:proteolysis"/>
    <property type="evidence" value="ECO:0007669"/>
    <property type="project" value="UniProtKB-KW"/>
</dbReference>
<comment type="function">
    <text evidence="8">Extracellular zinc metalloprotease.</text>
</comment>
<accession>A0A085GM41</accession>
<dbReference type="GO" id="GO:0046872">
    <property type="term" value="F:metal ion binding"/>
    <property type="evidence" value="ECO:0007669"/>
    <property type="project" value="UniProtKB-UniRule"/>
</dbReference>
<evidence type="ECO:0000313" key="12">
    <source>
        <dbReference type="EMBL" id="KFC84786.1"/>
    </source>
</evidence>
<dbReference type="STRING" id="910964.GEAM_0660"/>
<dbReference type="PANTHER" id="PTHR43579:SF1">
    <property type="entry name" value="NEUTRAL METALLOPROTEINASE"/>
    <property type="match status" value="1"/>
</dbReference>
<dbReference type="PANTHER" id="PTHR43579">
    <property type="match status" value="1"/>
</dbReference>
<dbReference type="Pfam" id="PF02868">
    <property type="entry name" value="Peptidase_M4_C"/>
    <property type="match status" value="1"/>
</dbReference>
<comment type="similarity">
    <text evidence="1 8">Belongs to the peptidase M4 family.</text>
</comment>
<dbReference type="RefSeq" id="WP_034788209.1">
    <property type="nucleotide sequence ID" value="NZ_JMPJ01000025.1"/>
</dbReference>
<evidence type="ECO:0000259" key="10">
    <source>
        <dbReference type="Pfam" id="PF02868"/>
    </source>
</evidence>
<evidence type="ECO:0000256" key="3">
    <source>
        <dbReference type="ARBA" id="ARBA00022723"/>
    </source>
</evidence>
<dbReference type="Proteomes" id="UP000028640">
    <property type="component" value="Unassembled WGS sequence"/>
</dbReference>
<evidence type="ECO:0000256" key="5">
    <source>
        <dbReference type="ARBA" id="ARBA00022833"/>
    </source>
</evidence>
<evidence type="ECO:0000313" key="13">
    <source>
        <dbReference type="Proteomes" id="UP000028640"/>
    </source>
</evidence>
<keyword evidence="8" id="KW-0964">Secreted</keyword>
<keyword evidence="3" id="KW-0479">Metal-binding</keyword>
<dbReference type="OrthoDB" id="5378341at2"/>
<evidence type="ECO:0000259" key="9">
    <source>
        <dbReference type="Pfam" id="PF01447"/>
    </source>
</evidence>
<organism evidence="12 13">
    <name type="scientific">Ewingella americana (strain ATCC 33852 / DSM 4580 / CCUG 14506 / JCM 5911 / LMG 7869 / NCTC 12157 / CDC 1468-78)</name>
    <dbReference type="NCBI Taxonomy" id="910964"/>
    <lineage>
        <taxon>Bacteria</taxon>
        <taxon>Pseudomonadati</taxon>
        <taxon>Pseudomonadota</taxon>
        <taxon>Gammaproteobacteria</taxon>
        <taxon>Enterobacterales</taxon>
        <taxon>Yersiniaceae</taxon>
        <taxon>Ewingella</taxon>
    </lineage>
</organism>
<dbReference type="InterPro" id="IPR032475">
    <property type="entry name" value="Protealysin_N_PP"/>
</dbReference>
<dbReference type="GeneID" id="78379005"/>
<evidence type="ECO:0000256" key="1">
    <source>
        <dbReference type="ARBA" id="ARBA00009388"/>
    </source>
</evidence>
<dbReference type="PRINTS" id="PR00730">
    <property type="entry name" value="THERMOLYSIN"/>
</dbReference>
<feature type="domain" description="Peptidase M4" evidence="9">
    <location>
        <begin position="66"/>
        <end position="174"/>
    </location>
</feature>
<evidence type="ECO:0000256" key="8">
    <source>
        <dbReference type="RuleBase" id="RU366073"/>
    </source>
</evidence>
<comment type="caution">
    <text evidence="12">The sequence shown here is derived from an EMBL/GenBank/DDBJ whole genome shotgun (WGS) entry which is preliminary data.</text>
</comment>
<keyword evidence="13" id="KW-1185">Reference proteome</keyword>
<evidence type="ECO:0000256" key="2">
    <source>
        <dbReference type="ARBA" id="ARBA00022670"/>
    </source>
</evidence>
<keyword evidence="6 8" id="KW-0482">Metalloprotease</keyword>
<evidence type="ECO:0000256" key="6">
    <source>
        <dbReference type="ARBA" id="ARBA00023049"/>
    </source>
</evidence>
<dbReference type="Gene3D" id="3.10.170.10">
    <property type="match status" value="1"/>
</dbReference>
<evidence type="ECO:0000256" key="4">
    <source>
        <dbReference type="ARBA" id="ARBA00022801"/>
    </source>
</evidence>
<dbReference type="CDD" id="cd09597">
    <property type="entry name" value="M4_TLP"/>
    <property type="match status" value="1"/>
</dbReference>
<dbReference type="InterPro" id="IPR052759">
    <property type="entry name" value="Metalloprotease_M4"/>
</dbReference>
<dbReference type="InterPro" id="IPR023612">
    <property type="entry name" value="Peptidase_M4"/>
</dbReference>
<dbReference type="eggNOG" id="COG3227">
    <property type="taxonomic scope" value="Bacteria"/>
</dbReference>
<dbReference type="GO" id="GO:0004222">
    <property type="term" value="F:metalloendopeptidase activity"/>
    <property type="evidence" value="ECO:0007669"/>
    <property type="project" value="UniProtKB-UniRule"/>
</dbReference>
<dbReference type="Gene3D" id="1.10.390.10">
    <property type="entry name" value="Neutral Protease Domain 2"/>
    <property type="match status" value="1"/>
</dbReference>
<feature type="domain" description="Peptidase M4 C-terminal" evidence="10">
    <location>
        <begin position="177"/>
        <end position="344"/>
    </location>
</feature>
<feature type="active site" evidence="7">
    <location>
        <position position="167"/>
    </location>
</feature>
<dbReference type="EC" id="3.4.24.-" evidence="8"/>
<reference evidence="12 13" key="1">
    <citation type="submission" date="2014-05" db="EMBL/GenBank/DDBJ databases">
        <title>ATOL: Assembling a taxonomically balanced genome-scale reconstruction of the evolutionary history of the Enterobacteriaceae.</title>
        <authorList>
            <person name="Plunkett G.III."/>
            <person name="Neeno-Eckwall E.C."/>
            <person name="Glasner J.D."/>
            <person name="Perna N.T."/>
        </authorList>
    </citation>
    <scope>NUCLEOTIDE SEQUENCE [LARGE SCALE GENOMIC DNA]</scope>
    <source>
        <strain evidence="12 13">ATCC 33852</strain>
    </source>
</reference>
<comment type="subcellular location">
    <subcellularLocation>
        <location evidence="8">Secreted</location>
    </subcellularLocation>
</comment>
<proteinExistence type="inferred from homology"/>
<feature type="domain" description="Protealysin N-terminal propeptide" evidence="11">
    <location>
        <begin position="13"/>
        <end position="48"/>
    </location>
</feature>
<dbReference type="Pfam" id="PF01447">
    <property type="entry name" value="Peptidase_M4"/>
    <property type="match status" value="1"/>
</dbReference>
<dbReference type="SUPFAM" id="SSF55486">
    <property type="entry name" value="Metalloproteases ('zincins'), catalytic domain"/>
    <property type="match status" value="1"/>
</dbReference>
<gene>
    <name evidence="12" type="ORF">GEAM_0660</name>
</gene>
<sequence length="345" mass="37694">MSHGTKQRSPLGVIPPYILNRIIEHGSEPQKKCARQTLVHVNTLMAEAYAKPKGVKTAKGGQVERDIYDAQNGTRLPGKSVRKEGQPSNGDVAVDEAYDYLGVTYDFFWQAYQRNSLDNKGLPLLGSVHYDEGYQNAFWNGQQMVFGDGDGEIFNRFTIAIDVVGHELSHGVTESEAGLVYSGQSGALNESLSDVFGSLVKQFSKKQTADKADWLIGEGLLANGIKGKGLRSMAHPGTAYNDPLLGKDPQPADMKGYVNTRDDNGGVHINSGIPNRAFYLAATKLGGFAWERAGYVWYDTVCDKALPQDADFATFAKKTIEHAEKRFDAAVAQAVKEAWEQVGVI</sequence>
<feature type="active site" description="Proton donor" evidence="7">
    <location>
        <position position="268"/>
    </location>
</feature>
<dbReference type="InterPro" id="IPR013856">
    <property type="entry name" value="Peptidase_M4_domain"/>
</dbReference>
<evidence type="ECO:0000256" key="7">
    <source>
        <dbReference type="PIRSR" id="PIRSR623612-1"/>
    </source>
</evidence>
<name>A0A085GM41_EWIA3</name>
<keyword evidence="2 8" id="KW-0645">Protease</keyword>
<keyword evidence="5 8" id="KW-0862">Zinc</keyword>
<dbReference type="AlphaFoldDB" id="A0A085GM41"/>
<dbReference type="Pfam" id="PF16485">
    <property type="entry name" value="PLN_propep"/>
    <property type="match status" value="1"/>
</dbReference>
<dbReference type="InterPro" id="IPR001570">
    <property type="entry name" value="Peptidase_M4_C_domain"/>
</dbReference>
<dbReference type="GO" id="GO:0005576">
    <property type="term" value="C:extracellular region"/>
    <property type="evidence" value="ECO:0007669"/>
    <property type="project" value="UniProtKB-SubCell"/>
</dbReference>